<dbReference type="PANTHER" id="PTHR12830:SF9">
    <property type="entry name" value="ANAPHASE-PROMOTING COMPLEX SUBUNIT 5"/>
    <property type="match status" value="1"/>
</dbReference>
<evidence type="ECO:0000313" key="19">
    <source>
        <dbReference type="RefSeq" id="XP_011495310.1"/>
    </source>
</evidence>
<dbReference type="InterPro" id="IPR048968">
    <property type="entry name" value="Apc5_N"/>
</dbReference>
<keyword evidence="13" id="KW-0206">Cytoskeleton</keyword>
<evidence type="ECO:0000259" key="16">
    <source>
        <dbReference type="Pfam" id="PF12862"/>
    </source>
</evidence>
<dbReference type="Pfam" id="PF21371">
    <property type="entry name" value="Apc5_N"/>
    <property type="match status" value="1"/>
</dbReference>
<keyword evidence="15" id="KW-0131">Cell cycle</keyword>
<dbReference type="GO" id="GO:0031145">
    <property type="term" value="P:anaphase-promoting complex-dependent catabolic process"/>
    <property type="evidence" value="ECO:0007669"/>
    <property type="project" value="TreeGrafter"/>
</dbReference>
<evidence type="ECO:0000256" key="8">
    <source>
        <dbReference type="ARBA" id="ARBA00022618"/>
    </source>
</evidence>
<reference evidence="19" key="1">
    <citation type="submission" date="2025-08" db="UniProtKB">
        <authorList>
            <consortium name="RefSeq"/>
        </authorList>
    </citation>
    <scope>IDENTIFICATION</scope>
</reference>
<evidence type="ECO:0000259" key="17">
    <source>
        <dbReference type="Pfam" id="PF21371"/>
    </source>
</evidence>
<evidence type="ECO:0000256" key="12">
    <source>
        <dbReference type="ARBA" id="ARBA00022803"/>
    </source>
</evidence>
<feature type="domain" description="Anaphase-promoting complex subunit 5" evidence="16">
    <location>
        <begin position="233"/>
        <end position="329"/>
    </location>
</feature>
<evidence type="ECO:0000256" key="14">
    <source>
        <dbReference type="ARBA" id="ARBA00023242"/>
    </source>
</evidence>
<evidence type="ECO:0000256" key="13">
    <source>
        <dbReference type="ARBA" id="ARBA00023212"/>
    </source>
</evidence>
<keyword evidence="14" id="KW-0539">Nucleus</keyword>
<sequence>MNKEFLSFDGSVKKNQRESLSPYKIAVVLFIKIYCSDTMSRVIIEKRDFCIAALKLIQSPDLDKRNLFGVINSSEFVLARFSLQLQNDLDFICAEGVKELLDLFDSLGNLMKPIIDNPHVALLNKHSVLGLYVRRTIVLFEKLTFCKVVALFEDLKVYVKKNINEMNTSMDDTKSEHIYFQNDNVWGGRQAELLVAQQAHALLTDEHKALPPAELQALVKDLLSSSPYYAEAHYLSYLNCLRVNEYCGALDSLYHCFDRLAPLESRPSPDDKLRTFRYAALNLAALHAQFGYKELAQLALKEAIMLAQEAGDNVCLQLAHSWVYYLTDKNKGPLIERSIAKATALGMTHTASLALIASAHNSAMEGKSPQVVFETLTKSDVLNSQHSMIDLMSMIYAEKTALWAYYGKTEMSSVCAQLLLLFNSGEKKQLMFNGPSTCQAVVTLANILNEMGEYALASTVLFHAKERFPNQPSRRIWALSEQLHEFSKLMRKEKWSAAEEIALQISSLDSVESKFRLVEVLFAKHDFPEALKLAYELEKLENITPQQKVRAKLQISQIKCGSVFAGTPQSATSSILLLNSALDIATSNHLSYYEALVNMYIVNVQLLLRMPFQALRNVREPIIQILAHGGLYDQARAYITYAKCLSANASKQTDENKKYMMLEAIKHLYKAKTLLEKLEANDRLKSTLYLLSLFYHEIDMHDERNRCAFEFKQLDEQFPAEKNYIFLF</sequence>
<evidence type="ECO:0000256" key="9">
    <source>
        <dbReference type="ARBA" id="ARBA00022737"/>
    </source>
</evidence>
<proteinExistence type="inferred from homology"/>
<comment type="subcellular location">
    <subcellularLocation>
        <location evidence="2">Cytoplasm</location>
        <location evidence="2">Cytoskeleton</location>
        <location evidence="2">Spindle</location>
    </subcellularLocation>
    <subcellularLocation>
        <location evidence="1">Nucleus</location>
    </subcellularLocation>
</comment>
<keyword evidence="8" id="KW-0132">Cell division</keyword>
<evidence type="ECO:0000256" key="4">
    <source>
        <dbReference type="ARBA" id="ARBA00007450"/>
    </source>
</evidence>
<dbReference type="GO" id="GO:0051301">
    <property type="term" value="P:cell division"/>
    <property type="evidence" value="ECO:0007669"/>
    <property type="project" value="UniProtKB-KW"/>
</dbReference>
<dbReference type="GO" id="GO:0070979">
    <property type="term" value="P:protein K11-linked ubiquitination"/>
    <property type="evidence" value="ECO:0007669"/>
    <property type="project" value="TreeGrafter"/>
</dbReference>
<dbReference type="RefSeq" id="XP_011495310.1">
    <property type="nucleotide sequence ID" value="XM_011497008.1"/>
</dbReference>
<dbReference type="PANTHER" id="PTHR12830">
    <property type="entry name" value="ANAPHASE-PROMOTING COMPLEX SUBUNIT 5"/>
    <property type="match status" value="1"/>
</dbReference>
<evidence type="ECO:0000256" key="3">
    <source>
        <dbReference type="ARBA" id="ARBA00004906"/>
    </source>
</evidence>
<organism evidence="18 19">
    <name type="scientific">Ceratosolen solmsi marchali</name>
    <dbReference type="NCBI Taxonomy" id="326594"/>
    <lineage>
        <taxon>Eukaryota</taxon>
        <taxon>Metazoa</taxon>
        <taxon>Ecdysozoa</taxon>
        <taxon>Arthropoda</taxon>
        <taxon>Hexapoda</taxon>
        <taxon>Insecta</taxon>
        <taxon>Pterygota</taxon>
        <taxon>Neoptera</taxon>
        <taxon>Endopterygota</taxon>
        <taxon>Hymenoptera</taxon>
        <taxon>Apocrita</taxon>
        <taxon>Proctotrupomorpha</taxon>
        <taxon>Chalcidoidea</taxon>
        <taxon>Agaonidae</taxon>
        <taxon>Agaoninae</taxon>
        <taxon>Ceratosolen</taxon>
    </lineage>
</organism>
<keyword evidence="18" id="KW-1185">Reference proteome</keyword>
<gene>
    <name evidence="19" type="primary">LOC105360183</name>
</gene>
<feature type="domain" description="Anaphase-promoting complex subunit 5 N-terminal" evidence="17">
    <location>
        <begin position="21"/>
        <end position="162"/>
    </location>
</feature>
<evidence type="ECO:0000313" key="18">
    <source>
        <dbReference type="Proteomes" id="UP000695007"/>
    </source>
</evidence>
<comment type="pathway">
    <text evidence="3">Protein modification; protein ubiquitination.</text>
</comment>
<evidence type="ECO:0000256" key="5">
    <source>
        <dbReference type="ARBA" id="ARBA00016066"/>
    </source>
</evidence>
<dbReference type="InterPro" id="IPR037679">
    <property type="entry name" value="Apc5"/>
</dbReference>
<dbReference type="GeneID" id="105360183"/>
<dbReference type="KEGG" id="csol:105360183"/>
<dbReference type="GO" id="GO:0005819">
    <property type="term" value="C:spindle"/>
    <property type="evidence" value="ECO:0007669"/>
    <property type="project" value="UniProtKB-SubCell"/>
</dbReference>
<name>A0AAJ6YCE5_9HYME</name>
<dbReference type="GO" id="GO:0005680">
    <property type="term" value="C:anaphase-promoting complex"/>
    <property type="evidence" value="ECO:0007669"/>
    <property type="project" value="InterPro"/>
</dbReference>
<dbReference type="AlphaFoldDB" id="A0AAJ6YCE5"/>
<dbReference type="InterPro" id="IPR026000">
    <property type="entry name" value="Apc5_dom"/>
</dbReference>
<evidence type="ECO:0000256" key="2">
    <source>
        <dbReference type="ARBA" id="ARBA00004186"/>
    </source>
</evidence>
<comment type="similarity">
    <text evidence="4">Belongs to the APC5 family.</text>
</comment>
<keyword evidence="10" id="KW-0498">Mitosis</keyword>
<dbReference type="Proteomes" id="UP000695007">
    <property type="component" value="Unplaced"/>
</dbReference>
<evidence type="ECO:0000256" key="7">
    <source>
        <dbReference type="ARBA" id="ARBA00022553"/>
    </source>
</evidence>
<dbReference type="GO" id="GO:0045842">
    <property type="term" value="P:positive regulation of mitotic metaphase/anaphase transition"/>
    <property type="evidence" value="ECO:0007669"/>
    <property type="project" value="TreeGrafter"/>
</dbReference>
<dbReference type="CTD" id="45574"/>
<evidence type="ECO:0000256" key="6">
    <source>
        <dbReference type="ARBA" id="ARBA00022490"/>
    </source>
</evidence>
<keyword evidence="7" id="KW-0597">Phosphoprotein</keyword>
<evidence type="ECO:0000256" key="11">
    <source>
        <dbReference type="ARBA" id="ARBA00022786"/>
    </source>
</evidence>
<evidence type="ECO:0000256" key="10">
    <source>
        <dbReference type="ARBA" id="ARBA00022776"/>
    </source>
</evidence>
<keyword evidence="11" id="KW-0833">Ubl conjugation pathway</keyword>
<evidence type="ECO:0000256" key="1">
    <source>
        <dbReference type="ARBA" id="ARBA00004123"/>
    </source>
</evidence>
<keyword evidence="12" id="KW-0802">TPR repeat</keyword>
<accession>A0AAJ6YCE5</accession>
<keyword evidence="6" id="KW-0963">Cytoplasm</keyword>
<evidence type="ECO:0000256" key="15">
    <source>
        <dbReference type="ARBA" id="ARBA00023306"/>
    </source>
</evidence>
<dbReference type="CDD" id="cd16270">
    <property type="entry name" value="Apc5_N"/>
    <property type="match status" value="1"/>
</dbReference>
<protein>
    <recommendedName>
        <fullName evidence="5">Anaphase-promoting complex subunit 5</fullName>
    </recommendedName>
</protein>
<keyword evidence="9" id="KW-0677">Repeat</keyword>
<dbReference type="Pfam" id="PF12862">
    <property type="entry name" value="ANAPC5"/>
    <property type="match status" value="1"/>
</dbReference>